<dbReference type="EMBL" id="CAJNOT010010530">
    <property type="protein sequence ID" value="CAF1530758.1"/>
    <property type="molecule type" value="Genomic_DNA"/>
</dbReference>
<organism evidence="1 2">
    <name type="scientific">Rotaria sordida</name>
    <dbReference type="NCBI Taxonomy" id="392033"/>
    <lineage>
        <taxon>Eukaryota</taxon>
        <taxon>Metazoa</taxon>
        <taxon>Spiralia</taxon>
        <taxon>Gnathifera</taxon>
        <taxon>Rotifera</taxon>
        <taxon>Eurotatoria</taxon>
        <taxon>Bdelloidea</taxon>
        <taxon>Philodinida</taxon>
        <taxon>Philodinidae</taxon>
        <taxon>Rotaria</taxon>
    </lineage>
</organism>
<feature type="non-terminal residue" evidence="1">
    <location>
        <position position="1"/>
    </location>
</feature>
<name>A0A815VBB7_9BILA</name>
<proteinExistence type="predicted"/>
<dbReference type="Proteomes" id="UP000663864">
    <property type="component" value="Unassembled WGS sequence"/>
</dbReference>
<gene>
    <name evidence="1" type="ORF">ZHD862_LOCUS38730</name>
</gene>
<sequence>MFSELVDTCLGAQQMVDILTTKNLSLEDQARELQDTVDNL</sequence>
<protein>
    <submittedName>
        <fullName evidence="1">Uncharacterized protein</fullName>
    </submittedName>
</protein>
<evidence type="ECO:0000313" key="1">
    <source>
        <dbReference type="EMBL" id="CAF1530758.1"/>
    </source>
</evidence>
<comment type="caution">
    <text evidence="1">The sequence shown here is derived from an EMBL/GenBank/DDBJ whole genome shotgun (WGS) entry which is preliminary data.</text>
</comment>
<evidence type="ECO:0000313" key="2">
    <source>
        <dbReference type="Proteomes" id="UP000663864"/>
    </source>
</evidence>
<reference evidence="1" key="1">
    <citation type="submission" date="2021-02" db="EMBL/GenBank/DDBJ databases">
        <authorList>
            <person name="Nowell W R."/>
        </authorList>
    </citation>
    <scope>NUCLEOTIDE SEQUENCE</scope>
</reference>
<accession>A0A815VBB7</accession>
<dbReference type="AlphaFoldDB" id="A0A815VBB7"/>